<reference evidence="8 9" key="1">
    <citation type="journal article" date="2013" name="Genome Biol.">
        <title>Genome of Acanthamoeba castellanii highlights extensive lateral gene transfer and early evolution of tyrosine kinase signaling.</title>
        <authorList>
            <person name="Clarke M."/>
            <person name="Lohan A.J."/>
            <person name="Liu B."/>
            <person name="Lagkouvardos I."/>
            <person name="Roy S."/>
            <person name="Zafar N."/>
            <person name="Bertelli C."/>
            <person name="Schilde C."/>
            <person name="Kianianmomeni A."/>
            <person name="Burglin T.R."/>
            <person name="Frech C."/>
            <person name="Turcotte B."/>
            <person name="Kopec K.O."/>
            <person name="Synnott J.M."/>
            <person name="Choo C."/>
            <person name="Paponov I."/>
            <person name="Finkler A."/>
            <person name="Soon Heng Tan C."/>
            <person name="Hutchins A.P."/>
            <person name="Weinmeier T."/>
            <person name="Rattei T."/>
            <person name="Chu J.S."/>
            <person name="Gimenez G."/>
            <person name="Irimia M."/>
            <person name="Rigden D.J."/>
            <person name="Fitzpatrick D.A."/>
            <person name="Lorenzo-Morales J."/>
            <person name="Bateman A."/>
            <person name="Chiu C.H."/>
            <person name="Tang P."/>
            <person name="Hegemann P."/>
            <person name="Fromm H."/>
            <person name="Raoult D."/>
            <person name="Greub G."/>
            <person name="Miranda-Saavedra D."/>
            <person name="Chen N."/>
            <person name="Nash P."/>
            <person name="Ginger M.L."/>
            <person name="Horn M."/>
            <person name="Schaap P."/>
            <person name="Caler L."/>
            <person name="Loftus B."/>
        </authorList>
    </citation>
    <scope>NUCLEOTIDE SEQUENCE [LARGE SCALE GENOMIC DNA]</scope>
    <source>
        <strain evidence="8 9">Neff</strain>
    </source>
</reference>
<dbReference type="OrthoDB" id="2289278at2759"/>
<accession>L8HDJ4</accession>
<dbReference type="PANTHER" id="PTHR31334">
    <property type="entry name" value="SMITH-MAGENIS SYNDROME REGION GENE 8 PROTEIN"/>
    <property type="match status" value="1"/>
</dbReference>
<dbReference type="AlphaFoldDB" id="L8HDJ4"/>
<feature type="compositionally biased region" description="Basic and acidic residues" evidence="6">
    <location>
        <begin position="1"/>
        <end position="13"/>
    </location>
</feature>
<feature type="region of interest" description="Disordered" evidence="6">
    <location>
        <begin position="1"/>
        <end position="20"/>
    </location>
</feature>
<dbReference type="InterPro" id="IPR037521">
    <property type="entry name" value="FLCN/SMCR8_DENN"/>
</dbReference>
<feature type="compositionally biased region" description="Low complexity" evidence="6">
    <location>
        <begin position="446"/>
        <end position="459"/>
    </location>
</feature>
<evidence type="ECO:0000256" key="6">
    <source>
        <dbReference type="SAM" id="MobiDB-lite"/>
    </source>
</evidence>
<comment type="subcellular location">
    <subcellularLocation>
        <location evidence="1">Cytoplasm</location>
    </subcellularLocation>
</comment>
<keyword evidence="3" id="KW-0344">Guanine-nucleotide releasing factor</keyword>
<dbReference type="STRING" id="1257118.L8HDJ4"/>
<feature type="region of interest" description="Disordered" evidence="6">
    <location>
        <begin position="409"/>
        <end position="474"/>
    </location>
</feature>
<evidence type="ECO:0000313" key="9">
    <source>
        <dbReference type="Proteomes" id="UP000011083"/>
    </source>
</evidence>
<evidence type="ECO:0000256" key="2">
    <source>
        <dbReference type="ARBA" id="ARBA00022490"/>
    </source>
</evidence>
<dbReference type="EMBL" id="KB007884">
    <property type="protein sequence ID" value="ELR22466.1"/>
    <property type="molecule type" value="Genomic_DNA"/>
</dbReference>
<feature type="region of interest" description="Disordered" evidence="6">
    <location>
        <begin position="733"/>
        <end position="845"/>
    </location>
</feature>
<name>L8HDJ4_ACACF</name>
<gene>
    <name evidence="8" type="ORF">ACA1_322550</name>
</gene>
<dbReference type="KEGG" id="acan:ACA1_322550"/>
<dbReference type="PROSITE" id="PS51834">
    <property type="entry name" value="DENN_FLCN_SMCR8"/>
    <property type="match status" value="1"/>
</dbReference>
<feature type="compositionally biased region" description="Basic and acidic residues" evidence="6">
    <location>
        <begin position="755"/>
        <end position="765"/>
    </location>
</feature>
<feature type="compositionally biased region" description="Polar residues" evidence="6">
    <location>
        <begin position="794"/>
        <end position="803"/>
    </location>
</feature>
<feature type="region of interest" description="Disordered" evidence="6">
    <location>
        <begin position="502"/>
        <end position="525"/>
    </location>
</feature>
<dbReference type="OMA" id="EIYAYVH"/>
<evidence type="ECO:0000256" key="1">
    <source>
        <dbReference type="ARBA" id="ARBA00004496"/>
    </source>
</evidence>
<evidence type="ECO:0000256" key="3">
    <source>
        <dbReference type="ARBA" id="ARBA00022658"/>
    </source>
</evidence>
<dbReference type="GO" id="GO:0032045">
    <property type="term" value="C:guanyl-nucleotide exchange factor complex"/>
    <property type="evidence" value="ECO:0007669"/>
    <property type="project" value="TreeGrafter"/>
</dbReference>
<keyword evidence="2" id="KW-0963">Cytoplasm</keyword>
<evidence type="ECO:0000256" key="4">
    <source>
        <dbReference type="ARBA" id="ARBA00023006"/>
    </source>
</evidence>
<proteinExistence type="inferred from homology"/>
<dbReference type="GO" id="GO:0005737">
    <property type="term" value="C:cytoplasm"/>
    <property type="evidence" value="ECO:0007669"/>
    <property type="project" value="UniProtKB-SubCell"/>
</dbReference>
<comment type="similarity">
    <text evidence="5">Belongs to the SMCR8 family.</text>
</comment>
<dbReference type="VEuPathDB" id="AmoebaDB:ACA1_322550"/>
<feature type="compositionally biased region" description="Acidic residues" evidence="6">
    <location>
        <begin position="214"/>
        <end position="226"/>
    </location>
</feature>
<feature type="region of interest" description="Disordered" evidence="6">
    <location>
        <begin position="182"/>
        <end position="285"/>
    </location>
</feature>
<dbReference type="GO" id="GO:0005085">
    <property type="term" value="F:guanyl-nucleotide exchange factor activity"/>
    <property type="evidence" value="ECO:0007669"/>
    <property type="project" value="UniProtKB-KW"/>
</dbReference>
<keyword evidence="9" id="KW-1185">Reference proteome</keyword>
<dbReference type="GO" id="GO:0006914">
    <property type="term" value="P:autophagy"/>
    <property type="evidence" value="ECO:0007669"/>
    <property type="project" value="UniProtKB-KW"/>
</dbReference>
<evidence type="ECO:0000259" key="7">
    <source>
        <dbReference type="PROSITE" id="PS51834"/>
    </source>
</evidence>
<feature type="compositionally biased region" description="Polar residues" evidence="6">
    <location>
        <begin position="738"/>
        <end position="751"/>
    </location>
</feature>
<dbReference type="GeneID" id="14923413"/>
<dbReference type="RefSeq" id="XP_004349554.1">
    <property type="nucleotide sequence ID" value="XM_004349504.1"/>
</dbReference>
<evidence type="ECO:0000313" key="8">
    <source>
        <dbReference type="EMBL" id="ELR22466.1"/>
    </source>
</evidence>
<evidence type="ECO:0000256" key="5">
    <source>
        <dbReference type="ARBA" id="ARBA00038137"/>
    </source>
</evidence>
<feature type="compositionally biased region" description="Polar residues" evidence="6">
    <location>
        <begin position="419"/>
        <end position="439"/>
    </location>
</feature>
<organism evidence="8 9">
    <name type="scientific">Acanthamoeba castellanii (strain ATCC 30010 / Neff)</name>
    <dbReference type="NCBI Taxonomy" id="1257118"/>
    <lineage>
        <taxon>Eukaryota</taxon>
        <taxon>Amoebozoa</taxon>
        <taxon>Discosea</taxon>
        <taxon>Longamoebia</taxon>
        <taxon>Centramoebida</taxon>
        <taxon>Acanthamoebidae</taxon>
        <taxon>Acanthamoeba</taxon>
    </lineage>
</organism>
<protein>
    <recommendedName>
        <fullName evidence="7">UDENN FLCN/SMCR8-type domain-containing protein</fullName>
    </recommendedName>
</protein>
<dbReference type="PANTHER" id="PTHR31334:SF1">
    <property type="entry name" value="GUANINE NUCLEOTIDE EXCHANGE PROTEIN SMCR8"/>
    <property type="match status" value="1"/>
</dbReference>
<keyword evidence="4" id="KW-0072">Autophagy</keyword>
<feature type="compositionally biased region" description="Acidic residues" evidence="6">
    <location>
        <begin position="257"/>
        <end position="270"/>
    </location>
</feature>
<sequence length="935" mass="103074">MGDHEDASKREEGGGPGAPSFTDDFICVSEFSEIVGPVPLFCIPESGKGSFNIEKFVIRIMAVDYQNKSCDPGAFVDDTQVVITEPTENAFAYVSRIFKAGNQLVFLEDLKHRLADLYHTREILQQKKSRSSNNSGNADQDQELHGFLNAEDPTAFSFIPPTPNIVNETIKEMESIRRRFHHNILKSHNSDTRGGKNRLGGMDDNVQREYSQFETEDEDDDDDIFMEPEYSIGGDESVNEQSGSIEATAEADGERNGDDDEENAEGEETFDGAKECNSSDEEEDLRTEEHLLANLYQQLGMRLPETDYKARLLPTRQHQSVMAFPQVLKTLYKGRRYETKLRELDELCGKAYQQALEKLHKVHCHYSRPSIVLELEEEEFCYAEPSSSLLTFGRNIVCNFNLEAYMRSPHKRSSARDTPLSSFSSSPYVTRRSSISSPTMKDVGESTSDGSSGASSYDSPAQLTPPTDQPLLSPEPFDEAILTRKLMGLDGTNVAPHVLVCPPERGTPPALAGSTPDRKKPPKNKPNLETFASTLWDCSTVNAGMGVTKLMRYNFVRHLVYSLLKGRPVIIYGTPQNENLVRELVSACSLFVPGSGRGANALIASWRTKPIHMSDLAYLKLIGLSKRVTIPKAVERYVSIFDYENAQLRCPPYTKGTLVEKILGLRTHWPDEKTHLAYIHYKLLEVATQACLYYQMCCVTNNFNHTFPPASSVPGSLRGNIQQTYSADVTVSLREKSGSVSGPASSANSGVSGKGRSDSSPRENSKLSGASSGGGMGDDGGRERSQLDEEGQEPATQKRTSTLGGYPGYQANPERLAAGAPGPQSRANAKPSIGDGGSGKGSMYQRTYHSEGQLPTVNVPTVPSSVREQAKLNFFRQTKVKTHDMAIVEYFAEVVKEQQSLEMHGPGAQVAPVIHLDYTPCALFKHTKEKGKGGK</sequence>
<feature type="domain" description="UDENN FLCN/SMCR8-type" evidence="7">
    <location>
        <begin position="16"/>
        <end position="741"/>
    </location>
</feature>
<dbReference type="Proteomes" id="UP000011083">
    <property type="component" value="Unassembled WGS sequence"/>
</dbReference>